<organism evidence="1 2">
    <name type="scientific">Symbiodinium pilosum</name>
    <name type="common">Dinoflagellate</name>
    <dbReference type="NCBI Taxonomy" id="2952"/>
    <lineage>
        <taxon>Eukaryota</taxon>
        <taxon>Sar</taxon>
        <taxon>Alveolata</taxon>
        <taxon>Dinophyceae</taxon>
        <taxon>Suessiales</taxon>
        <taxon>Symbiodiniaceae</taxon>
        <taxon>Symbiodinium</taxon>
    </lineage>
</organism>
<proteinExistence type="predicted"/>
<keyword evidence="2" id="KW-1185">Reference proteome</keyword>
<comment type="caution">
    <text evidence="1">The sequence shown here is derived from an EMBL/GenBank/DDBJ whole genome shotgun (WGS) entry which is preliminary data.</text>
</comment>
<evidence type="ECO:0008006" key="3">
    <source>
        <dbReference type="Google" id="ProtNLM"/>
    </source>
</evidence>
<evidence type="ECO:0000313" key="1">
    <source>
        <dbReference type="EMBL" id="CAE7196115.1"/>
    </source>
</evidence>
<dbReference type="Gene3D" id="1.25.40.10">
    <property type="entry name" value="Tetratricopeptide repeat domain"/>
    <property type="match status" value="1"/>
</dbReference>
<dbReference type="EMBL" id="CAJNIZ010001629">
    <property type="protein sequence ID" value="CAE7196115.1"/>
    <property type="molecule type" value="Genomic_DNA"/>
</dbReference>
<name>A0A812J304_SYMPI</name>
<reference evidence="1" key="1">
    <citation type="submission" date="2021-02" db="EMBL/GenBank/DDBJ databases">
        <authorList>
            <person name="Dougan E. K."/>
            <person name="Rhodes N."/>
            <person name="Thang M."/>
            <person name="Chan C."/>
        </authorList>
    </citation>
    <scope>NUCLEOTIDE SEQUENCE</scope>
</reference>
<gene>
    <name evidence="1" type="ORF">SPIL2461_LOCUS1648</name>
</gene>
<dbReference type="OrthoDB" id="10466689at2759"/>
<protein>
    <recommendedName>
        <fullName evidence="3">Pentatricopeptide repeat-containing protein, chloroplastic</fullName>
    </recommendedName>
</protein>
<dbReference type="InterPro" id="IPR011990">
    <property type="entry name" value="TPR-like_helical_dom_sf"/>
</dbReference>
<accession>A0A812J304</accession>
<dbReference type="AlphaFoldDB" id="A0A812J304"/>
<dbReference type="Proteomes" id="UP000649617">
    <property type="component" value="Unassembled WGS sequence"/>
</dbReference>
<evidence type="ECO:0000313" key="2">
    <source>
        <dbReference type="Proteomes" id="UP000649617"/>
    </source>
</evidence>
<sequence length="173" mass="18844">MNWSKALDYMQQASTMRLAVIVSARNAAMMACTELGRWLEALALLRREAAGGLQRDEVSYAAAAGACRQANRWQHVLALRALAESAGMEAELMLQNAAHCAWRTARRWEGSLHLLQEMEETSLQPDAVSFEAAVQTCELGGEPGPAALILGLCHSRAWLLGSQDARPNEAVPK</sequence>